<dbReference type="Pfam" id="PF13476">
    <property type="entry name" value="AAA_23"/>
    <property type="match status" value="1"/>
</dbReference>
<comment type="caution">
    <text evidence="7">The sequence shown here is derived from an EMBL/GenBank/DDBJ whole genome shotgun (WGS) entry which is preliminary data.</text>
</comment>
<evidence type="ECO:0000313" key="8">
    <source>
        <dbReference type="Proteomes" id="UP000886884"/>
    </source>
</evidence>
<evidence type="ECO:0000256" key="3">
    <source>
        <dbReference type="ARBA" id="ARBA00013368"/>
    </source>
</evidence>
<dbReference type="AlphaFoldDB" id="A0A9D1P8X5"/>
<feature type="domain" description="Rad50/SbcC-type AAA" evidence="6">
    <location>
        <begin position="6"/>
        <end position="187"/>
    </location>
</feature>
<feature type="region of interest" description="Disordered" evidence="5">
    <location>
        <begin position="212"/>
        <end position="232"/>
    </location>
</feature>
<dbReference type="Gene3D" id="3.40.50.300">
    <property type="entry name" value="P-loop containing nucleotide triphosphate hydrolases"/>
    <property type="match status" value="2"/>
</dbReference>
<dbReference type="PANTHER" id="PTHR32114:SF2">
    <property type="entry name" value="ABC TRANSPORTER ABCH.3"/>
    <property type="match status" value="1"/>
</dbReference>
<dbReference type="Proteomes" id="UP000886884">
    <property type="component" value="Unassembled WGS sequence"/>
</dbReference>
<dbReference type="PANTHER" id="PTHR32114">
    <property type="entry name" value="ABC TRANSPORTER ABCH.3"/>
    <property type="match status" value="1"/>
</dbReference>
<reference evidence="7" key="1">
    <citation type="submission" date="2020-10" db="EMBL/GenBank/DDBJ databases">
        <authorList>
            <person name="Gilroy R."/>
        </authorList>
    </citation>
    <scope>NUCLEOTIDE SEQUENCE</scope>
    <source>
        <strain evidence="7">CHK183-6373</strain>
    </source>
</reference>
<feature type="coiled-coil region" evidence="4">
    <location>
        <begin position="245"/>
        <end position="279"/>
    </location>
</feature>
<dbReference type="GO" id="GO:0006302">
    <property type="term" value="P:double-strand break repair"/>
    <property type="evidence" value="ECO:0007669"/>
    <property type="project" value="InterPro"/>
</dbReference>
<dbReference type="Pfam" id="PF13558">
    <property type="entry name" value="SbcC_Walker_B"/>
    <property type="match status" value="1"/>
</dbReference>
<dbReference type="InterPro" id="IPR027417">
    <property type="entry name" value="P-loop_NTPase"/>
</dbReference>
<gene>
    <name evidence="7" type="ORF">IAA64_09685</name>
</gene>
<feature type="coiled-coil region" evidence="4">
    <location>
        <begin position="399"/>
        <end position="429"/>
    </location>
</feature>
<comment type="subunit">
    <text evidence="2">Heterodimer of SbcC and SbcD.</text>
</comment>
<accession>A0A9D1P8X5</accession>
<evidence type="ECO:0000259" key="6">
    <source>
        <dbReference type="Pfam" id="PF13476"/>
    </source>
</evidence>
<feature type="coiled-coil region" evidence="4">
    <location>
        <begin position="630"/>
        <end position="657"/>
    </location>
</feature>
<protein>
    <recommendedName>
        <fullName evidence="3">Nuclease SbcCD subunit C</fullName>
    </recommendedName>
</protein>
<sequence>MRPITLVLSAFGPYAGETRLDFSLLGEKGLYLIAGDTGAGKTMLFDAISFALYGEPSGGNREPSMLRCRFAAPETPTFVELTFRCRGQDYTVRRNPEYRRPSRRGGETVQRAEAVLTYPDGNVVTRTKEVTGRVRDILGVDREQFAQVAMIAQGDFLKLLLAPTEQRIAIFRQIFNTSRYQALQNALKDAAAAEGRACEELRAEMRQAVQGASCGEDSPNAARLSQAQEERLPEEEIEPLLGELIRADEERQARAQARMGELEREIAARNAEIAVLLEAEKVRAEFAAAQQDLAEAEPKRAAAEEALRLARQAQSSAGDWRRESAALTALLPQFRQLAADRDALKAAETELETLRPLAQQRAQKLAEREAYLENGKKQLAELAGAGAEWERALAQTNALTQADGQLEALEKDLRALDELARQEREAAQKYLHERAAEREKQDIFARMNRAFLDEQAGVLAATLKEGEPCPVCGARSHPHPAALSGCAPTEAELEAASAAADEARTRATRSSEAAGRLKGQREALQNALAQRSEALLSCGDLSRAKEALATRMAEVRAQLREAKRQEEAAREREERRKKVSDGIPVLEAQIAAARDRLLKERADLAAQEAHAEALRGRSAAASAQLPYADEAAARARVEALNAQAEAAEAALKKAQDEQRSCAGQALRAQERVEVLRARLRPEREAALLAAQEQLARATEEREAISAQIRSTAVRLDRNCAARERFLRGWETLRAREKRYAQLRALSNTANGALSGQEKIMLETYVQMRCFDRILLRANQRLLAMTGGRYELRRRAAAGDNRSQSGLELDVLDHCNGAPRSVKTLSGGESFLASLSLALGLSEEIQASAGGVRLDAMFIDEGFGSLDEEALRQALRVLSSLGEGDKLVGVISHVSELKQNIERQIAVTRTPRGDSTARVILP</sequence>
<organism evidence="7 8">
    <name type="scientific">Candidatus Ornithocaccomicrobium faecavium</name>
    <dbReference type="NCBI Taxonomy" id="2840890"/>
    <lineage>
        <taxon>Bacteria</taxon>
        <taxon>Bacillati</taxon>
        <taxon>Bacillota</taxon>
        <taxon>Clostridia</taxon>
        <taxon>Candidatus Ornithocaccomicrobium</taxon>
    </lineage>
</organism>
<evidence type="ECO:0000256" key="1">
    <source>
        <dbReference type="ARBA" id="ARBA00006930"/>
    </source>
</evidence>
<evidence type="ECO:0000256" key="2">
    <source>
        <dbReference type="ARBA" id="ARBA00011322"/>
    </source>
</evidence>
<dbReference type="EMBL" id="DVOT01000172">
    <property type="protein sequence ID" value="HIV28232.1"/>
    <property type="molecule type" value="Genomic_DNA"/>
</dbReference>
<reference evidence="7" key="2">
    <citation type="journal article" date="2021" name="PeerJ">
        <title>Extensive microbial diversity within the chicken gut microbiome revealed by metagenomics and culture.</title>
        <authorList>
            <person name="Gilroy R."/>
            <person name="Ravi A."/>
            <person name="Getino M."/>
            <person name="Pursley I."/>
            <person name="Horton D.L."/>
            <person name="Alikhan N.F."/>
            <person name="Baker D."/>
            <person name="Gharbi K."/>
            <person name="Hall N."/>
            <person name="Watson M."/>
            <person name="Adriaenssens E.M."/>
            <person name="Foster-Nyarko E."/>
            <person name="Jarju S."/>
            <person name="Secka A."/>
            <person name="Antonio M."/>
            <person name="Oren A."/>
            <person name="Chaudhuri R.R."/>
            <person name="La Ragione R."/>
            <person name="Hildebrand F."/>
            <person name="Pallen M.J."/>
        </authorList>
    </citation>
    <scope>NUCLEOTIDE SEQUENCE</scope>
    <source>
        <strain evidence="7">CHK183-6373</strain>
    </source>
</reference>
<feature type="coiled-coil region" evidence="4">
    <location>
        <begin position="545"/>
        <end position="576"/>
    </location>
</feature>
<comment type="similarity">
    <text evidence="1">Belongs to the SMC family. SbcC subfamily.</text>
</comment>
<dbReference type="InterPro" id="IPR038729">
    <property type="entry name" value="Rad50/SbcC_AAA"/>
</dbReference>
<dbReference type="GO" id="GO:0016887">
    <property type="term" value="F:ATP hydrolysis activity"/>
    <property type="evidence" value="ECO:0007669"/>
    <property type="project" value="InterPro"/>
</dbReference>
<proteinExistence type="inferred from homology"/>
<evidence type="ECO:0000256" key="4">
    <source>
        <dbReference type="SAM" id="Coils"/>
    </source>
</evidence>
<feature type="region of interest" description="Disordered" evidence="5">
    <location>
        <begin position="497"/>
        <end position="518"/>
    </location>
</feature>
<evidence type="ECO:0000256" key="5">
    <source>
        <dbReference type="SAM" id="MobiDB-lite"/>
    </source>
</evidence>
<keyword evidence="4" id="KW-0175">Coiled coil</keyword>
<evidence type="ECO:0000313" key="7">
    <source>
        <dbReference type="EMBL" id="HIV28232.1"/>
    </source>
</evidence>
<dbReference type="SUPFAM" id="SSF52540">
    <property type="entry name" value="P-loop containing nucleoside triphosphate hydrolases"/>
    <property type="match status" value="1"/>
</dbReference>
<name>A0A9D1P8X5_9FIRM</name>